<evidence type="ECO:0000313" key="3">
    <source>
        <dbReference type="EMBL" id="NEY73087.1"/>
    </source>
</evidence>
<evidence type="ECO:0000259" key="1">
    <source>
        <dbReference type="Pfam" id="PF01408"/>
    </source>
</evidence>
<sequence length="325" mass="36957">MNYNVGIVGLGNFGVAHLEILSKLRDVNVIGVFDKNTIVKEKVMGEYPEVRFFQSLEELLTNEETNVIHVITDESTHYDIGKKVLESNKHLFMEKPITTKHEDALELKALADSRNLKIGVGHLLRHEKKHLAIKERILEGKIGEVRAISLKRNFSKSMLSHYGRINTFVTSMVHDIDLVQFFAGSQIENVAAIQALPERESYYFNTAYLQTKSGVHAHIETIWLLPEEYPYGMEYEVNIFGSKGVLKTRLNPDVEVYNDKTIYEEFFLKDALVAEIESFVTTIVQDNTVAYPTIDEAIHNIAVAESLVQAANIGVKTVRKERQFT</sequence>
<evidence type="ECO:0000259" key="2">
    <source>
        <dbReference type="Pfam" id="PF22725"/>
    </source>
</evidence>
<dbReference type="InterPro" id="IPR051450">
    <property type="entry name" value="Gfo/Idh/MocA_Oxidoreductases"/>
</dbReference>
<dbReference type="Gene3D" id="3.30.360.10">
    <property type="entry name" value="Dihydrodipicolinate Reductase, domain 2"/>
    <property type="match status" value="1"/>
</dbReference>
<accession>A0A6M0QA07</accession>
<dbReference type="InterPro" id="IPR036291">
    <property type="entry name" value="NAD(P)-bd_dom_sf"/>
</dbReference>
<name>A0A6M0QA07_9BACI</name>
<dbReference type="Pfam" id="PF01408">
    <property type="entry name" value="GFO_IDH_MocA"/>
    <property type="match status" value="1"/>
</dbReference>
<reference evidence="3 4" key="1">
    <citation type="submission" date="2020-02" db="EMBL/GenBank/DDBJ databases">
        <title>Bacillus aquiflavi sp. nov., isolated from yellow water of strong flavor Chinese baijiu in Yibin region of China.</title>
        <authorList>
            <person name="Xie J."/>
        </authorList>
    </citation>
    <scope>NUCLEOTIDE SEQUENCE [LARGE SCALE GENOMIC DNA]</scope>
    <source>
        <strain evidence="3 4">SA4</strain>
    </source>
</reference>
<evidence type="ECO:0000313" key="4">
    <source>
        <dbReference type="Proteomes" id="UP000481043"/>
    </source>
</evidence>
<dbReference type="EMBL" id="JAAIWM010000005">
    <property type="protein sequence ID" value="NEY73087.1"/>
    <property type="molecule type" value="Genomic_DNA"/>
</dbReference>
<gene>
    <name evidence="3" type="ORF">G4D63_15225</name>
</gene>
<comment type="caution">
    <text evidence="3">The sequence shown here is derived from an EMBL/GenBank/DDBJ whole genome shotgun (WGS) entry which is preliminary data.</text>
</comment>
<dbReference type="SUPFAM" id="SSF51735">
    <property type="entry name" value="NAD(P)-binding Rossmann-fold domains"/>
    <property type="match status" value="1"/>
</dbReference>
<dbReference type="PANTHER" id="PTHR43377:SF1">
    <property type="entry name" value="BILIVERDIN REDUCTASE A"/>
    <property type="match status" value="1"/>
</dbReference>
<feature type="domain" description="Gfo/Idh/MocA-like oxidoreductase N-terminal" evidence="1">
    <location>
        <begin position="4"/>
        <end position="122"/>
    </location>
</feature>
<dbReference type="Proteomes" id="UP000481043">
    <property type="component" value="Unassembled WGS sequence"/>
</dbReference>
<proteinExistence type="predicted"/>
<dbReference type="InterPro" id="IPR055170">
    <property type="entry name" value="GFO_IDH_MocA-like_dom"/>
</dbReference>
<keyword evidence="4" id="KW-1185">Reference proteome</keyword>
<feature type="domain" description="GFO/IDH/MocA-like oxidoreductase" evidence="2">
    <location>
        <begin position="131"/>
        <end position="246"/>
    </location>
</feature>
<dbReference type="GO" id="GO:0000166">
    <property type="term" value="F:nucleotide binding"/>
    <property type="evidence" value="ECO:0007669"/>
    <property type="project" value="InterPro"/>
</dbReference>
<dbReference type="InterPro" id="IPR000683">
    <property type="entry name" value="Gfo/Idh/MocA-like_OxRdtase_N"/>
</dbReference>
<dbReference type="Gene3D" id="3.40.50.720">
    <property type="entry name" value="NAD(P)-binding Rossmann-like Domain"/>
    <property type="match status" value="1"/>
</dbReference>
<protein>
    <submittedName>
        <fullName evidence="3">Gfo/Idh/MocA family oxidoreductase</fullName>
    </submittedName>
</protein>
<dbReference type="SUPFAM" id="SSF55347">
    <property type="entry name" value="Glyceraldehyde-3-phosphate dehydrogenase-like, C-terminal domain"/>
    <property type="match status" value="1"/>
</dbReference>
<dbReference type="PANTHER" id="PTHR43377">
    <property type="entry name" value="BILIVERDIN REDUCTASE A"/>
    <property type="match status" value="1"/>
</dbReference>
<dbReference type="Pfam" id="PF22725">
    <property type="entry name" value="GFO_IDH_MocA_C3"/>
    <property type="match status" value="1"/>
</dbReference>
<organism evidence="3 4">
    <name type="scientific">Bacillus mesophilus</name>
    <dbReference type="NCBI Taxonomy" id="1808955"/>
    <lineage>
        <taxon>Bacteria</taxon>
        <taxon>Bacillati</taxon>
        <taxon>Bacillota</taxon>
        <taxon>Bacilli</taxon>
        <taxon>Bacillales</taxon>
        <taxon>Bacillaceae</taxon>
        <taxon>Bacillus</taxon>
    </lineage>
</organism>
<dbReference type="AlphaFoldDB" id="A0A6M0QA07"/>
<dbReference type="RefSeq" id="WP_163180548.1">
    <property type="nucleotide sequence ID" value="NZ_JAAIWM010000005.1"/>
</dbReference>